<keyword evidence="2" id="KW-0645">Protease</keyword>
<dbReference type="InterPro" id="IPR003769">
    <property type="entry name" value="ClpS_core"/>
</dbReference>
<feature type="domain" description="Adaptor protein ClpS core" evidence="1">
    <location>
        <begin position="22"/>
        <end position="87"/>
    </location>
</feature>
<evidence type="ECO:0000313" key="2">
    <source>
        <dbReference type="EMBL" id="OQP45183.1"/>
    </source>
</evidence>
<name>A0ABX3NSS8_9BACT</name>
<dbReference type="InterPro" id="IPR014719">
    <property type="entry name" value="Ribosomal_bL12_C/ClpS-like"/>
</dbReference>
<dbReference type="SUPFAM" id="SSF54736">
    <property type="entry name" value="ClpS-like"/>
    <property type="match status" value="1"/>
</dbReference>
<gene>
    <name evidence="2" type="ORF">A4D02_33975</name>
</gene>
<evidence type="ECO:0000313" key="3">
    <source>
        <dbReference type="Proteomes" id="UP000192277"/>
    </source>
</evidence>
<dbReference type="Pfam" id="PF02617">
    <property type="entry name" value="ClpS"/>
    <property type="match status" value="1"/>
</dbReference>
<dbReference type="Gene3D" id="3.30.1390.10">
    <property type="match status" value="1"/>
</dbReference>
<dbReference type="GO" id="GO:0008233">
    <property type="term" value="F:peptidase activity"/>
    <property type="evidence" value="ECO:0007669"/>
    <property type="project" value="UniProtKB-KW"/>
</dbReference>
<evidence type="ECO:0000259" key="1">
    <source>
        <dbReference type="Pfam" id="PF02617"/>
    </source>
</evidence>
<dbReference type="EMBL" id="LWBO01000021">
    <property type="protein sequence ID" value="OQP45183.1"/>
    <property type="molecule type" value="Genomic_DNA"/>
</dbReference>
<proteinExistence type="predicted"/>
<keyword evidence="2" id="KW-0378">Hydrolase</keyword>
<organism evidence="2 3">
    <name type="scientific">Niastella koreensis</name>
    <dbReference type="NCBI Taxonomy" id="354356"/>
    <lineage>
        <taxon>Bacteria</taxon>
        <taxon>Pseudomonadati</taxon>
        <taxon>Bacteroidota</taxon>
        <taxon>Chitinophagia</taxon>
        <taxon>Chitinophagales</taxon>
        <taxon>Chitinophagaceae</taxon>
        <taxon>Niastella</taxon>
    </lineage>
</organism>
<protein>
    <submittedName>
        <fullName evidence="2">Clp protease ClpS</fullName>
    </submittedName>
</protein>
<dbReference type="GO" id="GO:0006508">
    <property type="term" value="P:proteolysis"/>
    <property type="evidence" value="ECO:0007669"/>
    <property type="project" value="UniProtKB-KW"/>
</dbReference>
<reference evidence="2 3" key="1">
    <citation type="submission" date="2016-04" db="EMBL/GenBank/DDBJ databases">
        <authorList>
            <person name="Chen L."/>
            <person name="Zhuang W."/>
            <person name="Wang G."/>
        </authorList>
    </citation>
    <scope>NUCLEOTIDE SEQUENCE [LARGE SCALE GENOMIC DNA]</scope>
    <source>
        <strain evidence="3">GR20</strain>
    </source>
</reference>
<keyword evidence="3" id="KW-1185">Reference proteome</keyword>
<comment type="caution">
    <text evidence="2">The sequence shown here is derived from an EMBL/GenBank/DDBJ whole genome shotgun (WGS) entry which is preliminary data.</text>
</comment>
<accession>A0ABX3NSS8</accession>
<sequence length="98" mass="10976">MAIDAPVKPHYEEDTDVLTSLDEPYSLIVWNDEVNTFEWVIETLVEVCGHTAEQAEQCAYIIHFQGKYAVKQGSYDDLKPQCDAITDRGIGATLEVLA</sequence>
<dbReference type="Proteomes" id="UP000192277">
    <property type="component" value="Unassembled WGS sequence"/>
</dbReference>
<dbReference type="RefSeq" id="WP_014219236.1">
    <property type="nucleotide sequence ID" value="NZ_LWBO01000021.1"/>
</dbReference>